<dbReference type="InterPro" id="IPR007084">
    <property type="entry name" value="BRICHOS_dom"/>
</dbReference>
<reference evidence="3 4" key="1">
    <citation type="submission" date="2022-05" db="EMBL/GenBank/DDBJ databases">
        <authorList>
            <consortium name="Genoscope - CEA"/>
            <person name="William W."/>
        </authorList>
    </citation>
    <scope>NUCLEOTIDE SEQUENCE [LARGE SCALE GENOMIC DNA]</scope>
</reference>
<evidence type="ECO:0000256" key="1">
    <source>
        <dbReference type="ARBA" id="ARBA00023157"/>
    </source>
</evidence>
<evidence type="ECO:0000313" key="3">
    <source>
        <dbReference type="EMBL" id="CAH3159861.1"/>
    </source>
</evidence>
<sequence>QGLTARRLLSIQKCYVSKLDPTLPTPQKLKIDMELATKQPLTDEKLTTDTTPMVLGFADRSSLPQRILDFCGSLPIYEVEEVSVEEMNATLFNSEGYQGLQGRSRRSVFDKVSCSNGGSHRGRVSFCLDLKEKTKPKSCTFSSSSCYYFIVCTADSYGGHTCSYARHGYYDYCCSWTCDLLDSLG</sequence>
<proteinExistence type="predicted"/>
<comment type="caution">
    <text evidence="3">The sequence shown here is derived from an EMBL/GenBank/DDBJ whole genome shotgun (WGS) entry which is preliminary data.</text>
</comment>
<dbReference type="PROSITE" id="PS50869">
    <property type="entry name" value="BRICHOS"/>
    <property type="match status" value="1"/>
</dbReference>
<dbReference type="EMBL" id="CALNXI010001201">
    <property type="protein sequence ID" value="CAH3159861.1"/>
    <property type="molecule type" value="Genomic_DNA"/>
</dbReference>
<feature type="domain" description="BRICHOS" evidence="2">
    <location>
        <begin position="1"/>
        <end position="79"/>
    </location>
</feature>
<evidence type="ECO:0000313" key="4">
    <source>
        <dbReference type="Proteomes" id="UP001159427"/>
    </source>
</evidence>
<name>A0ABN8Q9G8_9CNID</name>
<keyword evidence="4" id="KW-1185">Reference proteome</keyword>
<keyword evidence="1" id="KW-1015">Disulfide bond</keyword>
<dbReference type="Proteomes" id="UP001159427">
    <property type="component" value="Unassembled WGS sequence"/>
</dbReference>
<accession>A0ABN8Q9G8</accession>
<protein>
    <recommendedName>
        <fullName evidence="2">BRICHOS domain-containing protein</fullName>
    </recommendedName>
</protein>
<organism evidence="3 4">
    <name type="scientific">Porites evermanni</name>
    <dbReference type="NCBI Taxonomy" id="104178"/>
    <lineage>
        <taxon>Eukaryota</taxon>
        <taxon>Metazoa</taxon>
        <taxon>Cnidaria</taxon>
        <taxon>Anthozoa</taxon>
        <taxon>Hexacorallia</taxon>
        <taxon>Scleractinia</taxon>
        <taxon>Fungiina</taxon>
        <taxon>Poritidae</taxon>
        <taxon>Porites</taxon>
    </lineage>
</organism>
<evidence type="ECO:0000259" key="2">
    <source>
        <dbReference type="PROSITE" id="PS50869"/>
    </source>
</evidence>
<dbReference type="Pfam" id="PF04089">
    <property type="entry name" value="BRICHOS"/>
    <property type="match status" value="1"/>
</dbReference>
<feature type="non-terminal residue" evidence="3">
    <location>
        <position position="1"/>
    </location>
</feature>
<gene>
    <name evidence="3" type="ORF">PEVE_00003427</name>
</gene>